<dbReference type="SUPFAM" id="SSF88659">
    <property type="entry name" value="Sigma3 and sigma4 domains of RNA polymerase sigma factors"/>
    <property type="match status" value="1"/>
</dbReference>
<dbReference type="InterPro" id="IPR007627">
    <property type="entry name" value="RNA_pol_sigma70_r2"/>
</dbReference>
<name>A0A2U2B7S7_9BACT</name>
<dbReference type="InterPro" id="IPR014284">
    <property type="entry name" value="RNA_pol_sigma-70_dom"/>
</dbReference>
<keyword evidence="8" id="KW-1185">Reference proteome</keyword>
<gene>
    <name evidence="7" type="ORF">DDZ16_12685</name>
</gene>
<dbReference type="Gene3D" id="1.10.1740.10">
    <property type="match status" value="1"/>
</dbReference>
<protein>
    <submittedName>
        <fullName evidence="7">RNA polymerase subunit sigma-24</fullName>
    </submittedName>
</protein>
<keyword evidence="4" id="KW-0804">Transcription</keyword>
<comment type="similarity">
    <text evidence="1">Belongs to the sigma-70 factor family. ECF subfamily.</text>
</comment>
<organism evidence="7 8">
    <name type="scientific">Marinilabilia rubra</name>
    <dbReference type="NCBI Taxonomy" id="2162893"/>
    <lineage>
        <taxon>Bacteria</taxon>
        <taxon>Pseudomonadati</taxon>
        <taxon>Bacteroidota</taxon>
        <taxon>Bacteroidia</taxon>
        <taxon>Marinilabiliales</taxon>
        <taxon>Marinilabiliaceae</taxon>
        <taxon>Marinilabilia</taxon>
    </lineage>
</organism>
<keyword evidence="3" id="KW-0731">Sigma factor</keyword>
<evidence type="ECO:0000256" key="1">
    <source>
        <dbReference type="ARBA" id="ARBA00010641"/>
    </source>
</evidence>
<evidence type="ECO:0000259" key="5">
    <source>
        <dbReference type="Pfam" id="PF04542"/>
    </source>
</evidence>
<dbReference type="InterPro" id="IPR013249">
    <property type="entry name" value="RNA_pol_sigma70_r4_t2"/>
</dbReference>
<keyword evidence="2" id="KW-0805">Transcription regulation</keyword>
<dbReference type="Proteomes" id="UP000244956">
    <property type="component" value="Unassembled WGS sequence"/>
</dbReference>
<evidence type="ECO:0000313" key="7">
    <source>
        <dbReference type="EMBL" id="PWD99102.1"/>
    </source>
</evidence>
<proteinExistence type="inferred from homology"/>
<dbReference type="EMBL" id="QEWP01000009">
    <property type="protein sequence ID" value="PWD99102.1"/>
    <property type="molecule type" value="Genomic_DNA"/>
</dbReference>
<dbReference type="Pfam" id="PF08281">
    <property type="entry name" value="Sigma70_r4_2"/>
    <property type="match status" value="1"/>
</dbReference>
<dbReference type="InterPro" id="IPR036388">
    <property type="entry name" value="WH-like_DNA-bd_sf"/>
</dbReference>
<evidence type="ECO:0000313" key="8">
    <source>
        <dbReference type="Proteomes" id="UP000244956"/>
    </source>
</evidence>
<dbReference type="OrthoDB" id="9782991at2"/>
<dbReference type="AlphaFoldDB" id="A0A2U2B7S7"/>
<dbReference type="InterPro" id="IPR039425">
    <property type="entry name" value="RNA_pol_sigma-70-like"/>
</dbReference>
<dbReference type="InterPro" id="IPR013325">
    <property type="entry name" value="RNA_pol_sigma_r2"/>
</dbReference>
<feature type="domain" description="RNA polymerase sigma-70 region 2" evidence="5">
    <location>
        <begin position="9"/>
        <end position="73"/>
    </location>
</feature>
<dbReference type="PANTHER" id="PTHR43133">
    <property type="entry name" value="RNA POLYMERASE ECF-TYPE SIGMA FACTO"/>
    <property type="match status" value="1"/>
</dbReference>
<reference evidence="7 8" key="1">
    <citation type="submission" date="2018-05" db="EMBL/GenBank/DDBJ databases">
        <title>Marinilabilia rubrum sp. nov., isolated from saltern sediment.</title>
        <authorList>
            <person name="Zhang R."/>
        </authorList>
    </citation>
    <scope>NUCLEOTIDE SEQUENCE [LARGE SCALE GENOMIC DNA]</scope>
    <source>
        <strain evidence="7 8">WTE16</strain>
    </source>
</reference>
<evidence type="ECO:0000256" key="2">
    <source>
        <dbReference type="ARBA" id="ARBA00023015"/>
    </source>
</evidence>
<comment type="caution">
    <text evidence="7">The sequence shown here is derived from an EMBL/GenBank/DDBJ whole genome shotgun (WGS) entry which is preliminary data.</text>
</comment>
<dbReference type="Pfam" id="PF04542">
    <property type="entry name" value="Sigma70_r2"/>
    <property type="match status" value="1"/>
</dbReference>
<evidence type="ECO:0000256" key="3">
    <source>
        <dbReference type="ARBA" id="ARBA00023082"/>
    </source>
</evidence>
<dbReference type="PANTHER" id="PTHR43133:SF46">
    <property type="entry name" value="RNA POLYMERASE SIGMA-70 FACTOR ECF SUBFAMILY"/>
    <property type="match status" value="1"/>
</dbReference>
<evidence type="ECO:0000259" key="6">
    <source>
        <dbReference type="Pfam" id="PF08281"/>
    </source>
</evidence>
<dbReference type="GO" id="GO:0006352">
    <property type="term" value="P:DNA-templated transcription initiation"/>
    <property type="evidence" value="ECO:0007669"/>
    <property type="project" value="InterPro"/>
</dbReference>
<sequence>MTREVFKTLFDANFDALRNYLYYRSGDKDLATDIAQECFLRLWEKQPKGDPDKLKGLLFKIGHDLFISKFRHAKVVENFALRTNGEYHSSSPHEEMQYKELESKYLSVLKAMPEKLRVVFLMSRTEELKNREISERLGISIKTVEKRMTKALGILKEALVY</sequence>
<dbReference type="Gene3D" id="1.10.10.10">
    <property type="entry name" value="Winged helix-like DNA-binding domain superfamily/Winged helix DNA-binding domain"/>
    <property type="match status" value="1"/>
</dbReference>
<evidence type="ECO:0000256" key="4">
    <source>
        <dbReference type="ARBA" id="ARBA00023163"/>
    </source>
</evidence>
<dbReference type="SUPFAM" id="SSF88946">
    <property type="entry name" value="Sigma2 domain of RNA polymerase sigma factors"/>
    <property type="match status" value="1"/>
</dbReference>
<feature type="domain" description="RNA polymerase sigma factor 70 region 4 type 2" evidence="6">
    <location>
        <begin position="106"/>
        <end position="152"/>
    </location>
</feature>
<dbReference type="NCBIfam" id="TIGR02937">
    <property type="entry name" value="sigma70-ECF"/>
    <property type="match status" value="1"/>
</dbReference>
<dbReference type="RefSeq" id="WP_109264841.1">
    <property type="nucleotide sequence ID" value="NZ_QEWP01000009.1"/>
</dbReference>
<dbReference type="GO" id="GO:0016987">
    <property type="term" value="F:sigma factor activity"/>
    <property type="evidence" value="ECO:0007669"/>
    <property type="project" value="UniProtKB-KW"/>
</dbReference>
<accession>A0A2U2B7S7</accession>
<dbReference type="InterPro" id="IPR013324">
    <property type="entry name" value="RNA_pol_sigma_r3/r4-like"/>
</dbReference>
<dbReference type="GO" id="GO:0003677">
    <property type="term" value="F:DNA binding"/>
    <property type="evidence" value="ECO:0007669"/>
    <property type="project" value="InterPro"/>
</dbReference>